<evidence type="ECO:0000256" key="2">
    <source>
        <dbReference type="ARBA" id="ARBA00046328"/>
    </source>
</evidence>
<dbReference type="Pfam" id="PF18592">
    <property type="entry name" value="Tho1_MOS11_C"/>
    <property type="match status" value="1"/>
</dbReference>
<dbReference type="InterPro" id="IPR036361">
    <property type="entry name" value="SAP_dom_sf"/>
</dbReference>
<dbReference type="GO" id="GO:0005634">
    <property type="term" value="C:nucleus"/>
    <property type="evidence" value="ECO:0007669"/>
    <property type="project" value="TreeGrafter"/>
</dbReference>
<feature type="compositionally biased region" description="Acidic residues" evidence="3">
    <location>
        <begin position="62"/>
        <end position="75"/>
    </location>
</feature>
<evidence type="ECO:0000256" key="1">
    <source>
        <dbReference type="ARBA" id="ARBA00022553"/>
    </source>
</evidence>
<feature type="region of interest" description="Disordered" evidence="3">
    <location>
        <begin position="35"/>
        <end position="168"/>
    </location>
</feature>
<dbReference type="Gene3D" id="1.10.720.30">
    <property type="entry name" value="SAP domain"/>
    <property type="match status" value="1"/>
</dbReference>
<dbReference type="InterPro" id="IPR003034">
    <property type="entry name" value="SAP_dom"/>
</dbReference>
<dbReference type="Proteomes" id="UP001144191">
    <property type="component" value="Unassembled WGS sequence"/>
</dbReference>
<dbReference type="SMART" id="SM00513">
    <property type="entry name" value="SAP"/>
    <property type="match status" value="1"/>
</dbReference>
<comment type="caution">
    <text evidence="5">The sequence shown here is derived from an EMBL/GenBank/DDBJ whole genome shotgun (WGS) entry which is preliminary data.</text>
</comment>
<evidence type="ECO:0000256" key="3">
    <source>
        <dbReference type="SAM" id="MobiDB-lite"/>
    </source>
</evidence>
<feature type="region of interest" description="Disordered" evidence="3">
    <location>
        <begin position="209"/>
        <end position="321"/>
    </location>
</feature>
<feature type="compositionally biased region" description="Basic and acidic residues" evidence="3">
    <location>
        <begin position="222"/>
        <end position="245"/>
    </location>
</feature>
<evidence type="ECO:0000259" key="4">
    <source>
        <dbReference type="SMART" id="SM00513"/>
    </source>
</evidence>
<dbReference type="InterPro" id="IPR040746">
    <property type="entry name" value="THO1_MOS11_C"/>
</dbReference>
<dbReference type="PANTHER" id="PTHR46551:SF1">
    <property type="entry name" value="SAP DOMAIN-CONTAINING RIBONUCLEOPROTEIN"/>
    <property type="match status" value="1"/>
</dbReference>
<dbReference type="SUPFAM" id="SSF68906">
    <property type="entry name" value="SAP domain"/>
    <property type="match status" value="1"/>
</dbReference>
<accession>A0A9W6ABE5</accession>
<evidence type="ECO:0000313" key="5">
    <source>
        <dbReference type="EMBL" id="GLA55094.1"/>
    </source>
</evidence>
<sequence>MATDYSKKTNAELIEILKSRNLPHTGKKAEMVARLQENDNSAAPSEEKPAAAAATKGSGDNNTDDVIDWEDDEVPAGEAAAKASTATGAAAIAAGGKGEVENPVKVPNQKLDEEANPATANDLKVEQPGDAAQQQSKEEEGAAAAAAGATEKEGEEEKKPAVTYSAGLPITEMMEEELKKRKARAEKFGVTEESKAAIEAAEKQLERAKRFGTAAPAPGEVGVKKLDEALPEKEEKSRKRGRGDEQSGGGGRGGKKRDLGGRNRFRGRGGHGGNRNQGQGRPQKQQNGGGATAAAGAKTTNWSEKDVQAMEARKKRFGAAA</sequence>
<feature type="compositionally biased region" description="Low complexity" evidence="3">
    <location>
        <begin position="276"/>
        <end position="301"/>
    </location>
</feature>
<protein>
    <recommendedName>
        <fullName evidence="4">SAP domain-containing protein</fullName>
    </recommendedName>
</protein>
<gene>
    <name evidence="5" type="ORF">AnigIFM63604_001583</name>
</gene>
<feature type="compositionally biased region" description="Basic and acidic residues" evidence="3">
    <location>
        <begin position="303"/>
        <end position="312"/>
    </location>
</feature>
<dbReference type="EMBL" id="BRPB01000120">
    <property type="protein sequence ID" value="GLA55094.1"/>
    <property type="molecule type" value="Genomic_DNA"/>
</dbReference>
<dbReference type="PANTHER" id="PTHR46551">
    <property type="entry name" value="SAP DOMAIN-CONTAINING RIBONUCLEOPROTEIN"/>
    <property type="match status" value="1"/>
</dbReference>
<dbReference type="GO" id="GO:0016973">
    <property type="term" value="P:poly(A)+ mRNA export from nucleus"/>
    <property type="evidence" value="ECO:0007669"/>
    <property type="project" value="TreeGrafter"/>
</dbReference>
<reference evidence="5" key="1">
    <citation type="submission" date="2022-07" db="EMBL/GenBank/DDBJ databases">
        <title>Taxonomy of Aspergillus series Nigri: significant species reduction supported by multi-species coalescent approaches.</title>
        <authorList>
            <person name="Bian C."/>
            <person name="Kusuya Y."/>
            <person name="Sklenar F."/>
            <person name="D'hooge E."/>
            <person name="Yaguchi T."/>
            <person name="Takahashi H."/>
            <person name="Hubka V."/>
        </authorList>
    </citation>
    <scope>NUCLEOTIDE SEQUENCE</scope>
    <source>
        <strain evidence="5">IFM 63604</strain>
    </source>
</reference>
<feature type="compositionally biased region" description="Low complexity" evidence="3">
    <location>
        <begin position="76"/>
        <end position="94"/>
    </location>
</feature>
<name>A0A9W6ABE5_ASPNG</name>
<comment type="similarity">
    <text evidence="2">Belongs to the SAP domain-containing ribonucleoprotein family.</text>
</comment>
<organism evidence="5 6">
    <name type="scientific">Aspergillus niger</name>
    <dbReference type="NCBI Taxonomy" id="5061"/>
    <lineage>
        <taxon>Eukaryota</taxon>
        <taxon>Fungi</taxon>
        <taxon>Dikarya</taxon>
        <taxon>Ascomycota</taxon>
        <taxon>Pezizomycotina</taxon>
        <taxon>Eurotiomycetes</taxon>
        <taxon>Eurotiomycetidae</taxon>
        <taxon>Eurotiales</taxon>
        <taxon>Aspergillaceae</taxon>
        <taxon>Aspergillus</taxon>
        <taxon>Aspergillus subgen. Circumdati</taxon>
    </lineage>
</organism>
<dbReference type="AlphaFoldDB" id="A0A9W6ABE5"/>
<feature type="compositionally biased region" description="Basic and acidic residues" evidence="3">
    <location>
        <begin position="150"/>
        <end position="160"/>
    </location>
</feature>
<evidence type="ECO:0000313" key="6">
    <source>
        <dbReference type="Proteomes" id="UP001144191"/>
    </source>
</evidence>
<dbReference type="InterPro" id="IPR052240">
    <property type="entry name" value="SAP_domain_ribonucleoprotein"/>
</dbReference>
<feature type="domain" description="SAP" evidence="4">
    <location>
        <begin position="5"/>
        <end position="39"/>
    </location>
</feature>
<proteinExistence type="inferred from homology"/>
<dbReference type="Pfam" id="PF02037">
    <property type="entry name" value="SAP"/>
    <property type="match status" value="1"/>
</dbReference>
<keyword evidence="1" id="KW-0597">Phosphoprotein</keyword>